<feature type="chain" id="PRO_5043786696" evidence="9">
    <location>
        <begin position="29"/>
        <end position="592"/>
    </location>
</feature>
<sequence>MAAGGKRRCPLLLLTNLILQVIVSAAAGLPALHVEPAHLHDLVEQENKTVQITVSMNKEQYEAASASGDQWRISARSMHPNVADTQLTGEGQADDDDAEISYTAPFNASALSKFAAPQEEEKSGKNGSDVTASKKLPSSSRYYSMQTALTVRGKLLGKTGVEIRLVRMDMSPYAPGAPRATHDVRRLDSNDEDEEMREWRLAEEEGEESTSKVMDVWVKRGGDSERLTRIFVGTLMVLIPMANILMGCELDMGIVVETIKRPTAPLIGMTTQFLIMPTLAYFIAKSVFIPYKEYSLALGLFVTGCAPSGGASNFWTILLDGNVNLSVTMTFLSTIASLFFMPLWLTLLGEEFLVGFSSGSTIKVPYAKIGSSLASLVGPLLIGVLIARCKPALAAKARKIMRPFIIFVLVFVVGFGAVSNLYMFRMITTRALVGGLLLPWCGFMFGCFAAIFTRRAPGDVTAIAIETGIQNTGVAILLLKFSFPTPDSDISSLLPVIVACFTPGPLLAGAAIHMLLKWWKKRNGEDEDVEKSAPSGGSPSLNLVAPSPDPAGKEVRLVLPAGDQPSTGLMMIELQQVQQSQHVQPMPSRAEA</sequence>
<feature type="transmembrane region" description="Helical" evidence="8">
    <location>
        <begin position="230"/>
        <end position="252"/>
    </location>
</feature>
<dbReference type="GO" id="GO:0016020">
    <property type="term" value="C:membrane"/>
    <property type="evidence" value="ECO:0007669"/>
    <property type="project" value="UniProtKB-SubCell"/>
</dbReference>
<protein>
    <submittedName>
        <fullName evidence="10">Uncharacterized protein</fullName>
    </submittedName>
</protein>
<keyword evidence="5 8" id="KW-1133">Transmembrane helix</keyword>
<name>A0AAV5WHC6_9BILA</name>
<keyword evidence="4" id="KW-0769">Symport</keyword>
<dbReference type="InterPro" id="IPR038770">
    <property type="entry name" value="Na+/solute_symporter_sf"/>
</dbReference>
<feature type="region of interest" description="Disordered" evidence="7">
    <location>
        <begin position="114"/>
        <end position="137"/>
    </location>
</feature>
<evidence type="ECO:0000256" key="9">
    <source>
        <dbReference type="SAM" id="SignalP"/>
    </source>
</evidence>
<proteinExistence type="inferred from homology"/>
<evidence type="ECO:0000256" key="2">
    <source>
        <dbReference type="ARBA" id="ARBA00006528"/>
    </source>
</evidence>
<feature type="transmembrane region" description="Helical" evidence="8">
    <location>
        <begin position="431"/>
        <end position="453"/>
    </location>
</feature>
<evidence type="ECO:0000313" key="11">
    <source>
        <dbReference type="Proteomes" id="UP001432322"/>
    </source>
</evidence>
<keyword evidence="6 8" id="KW-0472">Membrane</keyword>
<feature type="transmembrane region" description="Helical" evidence="8">
    <location>
        <begin position="400"/>
        <end position="419"/>
    </location>
</feature>
<dbReference type="Gene3D" id="1.20.1530.20">
    <property type="match status" value="1"/>
</dbReference>
<feature type="transmembrane region" description="Helical" evidence="8">
    <location>
        <begin position="264"/>
        <end position="284"/>
    </location>
</feature>
<dbReference type="InterPro" id="IPR002657">
    <property type="entry name" value="BilAc:Na_symport/Acr3"/>
</dbReference>
<dbReference type="InterPro" id="IPR004710">
    <property type="entry name" value="Bilac:Na_transpt"/>
</dbReference>
<accession>A0AAV5WHC6</accession>
<keyword evidence="4" id="KW-0813">Transport</keyword>
<dbReference type="AlphaFoldDB" id="A0AAV5WHC6"/>
<feature type="transmembrane region" description="Helical" evidence="8">
    <location>
        <begin position="325"/>
        <end position="345"/>
    </location>
</feature>
<evidence type="ECO:0000256" key="8">
    <source>
        <dbReference type="SAM" id="Phobius"/>
    </source>
</evidence>
<comment type="caution">
    <text evidence="10">The sequence shown here is derived from an EMBL/GenBank/DDBJ whole genome shotgun (WGS) entry which is preliminary data.</text>
</comment>
<dbReference type="PANTHER" id="PTHR10361">
    <property type="entry name" value="SODIUM-BILE ACID COTRANSPORTER"/>
    <property type="match status" value="1"/>
</dbReference>
<dbReference type="Proteomes" id="UP001432322">
    <property type="component" value="Unassembled WGS sequence"/>
</dbReference>
<comment type="subcellular location">
    <subcellularLocation>
        <location evidence="1">Membrane</location>
        <topology evidence="1">Multi-pass membrane protein</topology>
    </subcellularLocation>
</comment>
<evidence type="ECO:0000256" key="1">
    <source>
        <dbReference type="ARBA" id="ARBA00004141"/>
    </source>
</evidence>
<keyword evidence="11" id="KW-1185">Reference proteome</keyword>
<dbReference type="PANTHER" id="PTHR10361:SF28">
    <property type="entry name" value="P3 PROTEIN-RELATED"/>
    <property type="match status" value="1"/>
</dbReference>
<feature type="transmembrane region" description="Helical" evidence="8">
    <location>
        <begin position="365"/>
        <end position="388"/>
    </location>
</feature>
<evidence type="ECO:0000256" key="3">
    <source>
        <dbReference type="ARBA" id="ARBA00022692"/>
    </source>
</evidence>
<gene>
    <name evidence="10" type="ORF">PFISCL1PPCAC_22756</name>
</gene>
<reference evidence="10" key="1">
    <citation type="submission" date="2023-10" db="EMBL/GenBank/DDBJ databases">
        <title>Genome assembly of Pristionchus species.</title>
        <authorList>
            <person name="Yoshida K."/>
            <person name="Sommer R.J."/>
        </authorList>
    </citation>
    <scope>NUCLEOTIDE SEQUENCE</scope>
    <source>
        <strain evidence="10">RS5133</strain>
    </source>
</reference>
<evidence type="ECO:0000256" key="4">
    <source>
        <dbReference type="ARBA" id="ARBA00022847"/>
    </source>
</evidence>
<feature type="compositionally biased region" description="Polar residues" evidence="7">
    <location>
        <begin position="125"/>
        <end position="137"/>
    </location>
</feature>
<dbReference type="GO" id="GO:0015293">
    <property type="term" value="F:symporter activity"/>
    <property type="evidence" value="ECO:0007669"/>
    <property type="project" value="UniProtKB-KW"/>
</dbReference>
<evidence type="ECO:0000256" key="6">
    <source>
        <dbReference type="ARBA" id="ARBA00023136"/>
    </source>
</evidence>
<keyword evidence="3 8" id="KW-0812">Transmembrane</keyword>
<evidence type="ECO:0000256" key="7">
    <source>
        <dbReference type="SAM" id="MobiDB-lite"/>
    </source>
</evidence>
<feature type="region of interest" description="Disordered" evidence="7">
    <location>
        <begin position="527"/>
        <end position="554"/>
    </location>
</feature>
<dbReference type="Pfam" id="PF01758">
    <property type="entry name" value="SBF"/>
    <property type="match status" value="1"/>
</dbReference>
<feature type="signal peptide" evidence="9">
    <location>
        <begin position="1"/>
        <end position="28"/>
    </location>
</feature>
<feature type="transmembrane region" description="Helical" evidence="8">
    <location>
        <begin position="296"/>
        <end position="318"/>
    </location>
</feature>
<comment type="similarity">
    <text evidence="2">Belongs to the bile acid:sodium symporter (BASS) (TC 2.A.28) family.</text>
</comment>
<keyword evidence="9" id="KW-0732">Signal</keyword>
<organism evidence="10 11">
    <name type="scientific">Pristionchus fissidentatus</name>
    <dbReference type="NCBI Taxonomy" id="1538716"/>
    <lineage>
        <taxon>Eukaryota</taxon>
        <taxon>Metazoa</taxon>
        <taxon>Ecdysozoa</taxon>
        <taxon>Nematoda</taxon>
        <taxon>Chromadorea</taxon>
        <taxon>Rhabditida</taxon>
        <taxon>Rhabditina</taxon>
        <taxon>Diplogasteromorpha</taxon>
        <taxon>Diplogasteroidea</taxon>
        <taxon>Neodiplogasteridae</taxon>
        <taxon>Pristionchus</taxon>
    </lineage>
</organism>
<dbReference type="EMBL" id="BTSY01000006">
    <property type="protein sequence ID" value="GMT31459.1"/>
    <property type="molecule type" value="Genomic_DNA"/>
</dbReference>
<evidence type="ECO:0000256" key="5">
    <source>
        <dbReference type="ARBA" id="ARBA00022989"/>
    </source>
</evidence>
<feature type="transmembrane region" description="Helical" evidence="8">
    <location>
        <begin position="493"/>
        <end position="516"/>
    </location>
</feature>
<evidence type="ECO:0000313" key="10">
    <source>
        <dbReference type="EMBL" id="GMT31459.1"/>
    </source>
</evidence>